<dbReference type="EMBL" id="JAGFBR010000007">
    <property type="protein sequence ID" value="KAH0464406.1"/>
    <property type="molecule type" value="Genomic_DNA"/>
</dbReference>
<evidence type="ECO:0000313" key="2">
    <source>
        <dbReference type="Proteomes" id="UP000775213"/>
    </source>
</evidence>
<keyword evidence="2" id="KW-1185">Reference proteome</keyword>
<gene>
    <name evidence="1" type="ORF">IEQ34_007192</name>
</gene>
<proteinExistence type="predicted"/>
<reference evidence="1 2" key="1">
    <citation type="journal article" date="2021" name="Hortic Res">
        <title>Chromosome-scale assembly of the Dendrobium chrysotoxum genome enhances the understanding of orchid evolution.</title>
        <authorList>
            <person name="Zhang Y."/>
            <person name="Zhang G.Q."/>
            <person name="Zhang D."/>
            <person name="Liu X.D."/>
            <person name="Xu X.Y."/>
            <person name="Sun W.H."/>
            <person name="Yu X."/>
            <person name="Zhu X."/>
            <person name="Wang Z.W."/>
            <person name="Zhao X."/>
            <person name="Zhong W.Y."/>
            <person name="Chen H."/>
            <person name="Yin W.L."/>
            <person name="Huang T."/>
            <person name="Niu S.C."/>
            <person name="Liu Z.J."/>
        </authorList>
    </citation>
    <scope>NUCLEOTIDE SEQUENCE [LARGE SCALE GENOMIC DNA]</scope>
    <source>
        <strain evidence="1">Lindl</strain>
    </source>
</reference>
<name>A0AAV7H751_DENCH</name>
<dbReference type="Proteomes" id="UP000775213">
    <property type="component" value="Unassembled WGS sequence"/>
</dbReference>
<dbReference type="AlphaFoldDB" id="A0AAV7H751"/>
<accession>A0AAV7H751</accession>
<evidence type="ECO:0000313" key="1">
    <source>
        <dbReference type="EMBL" id="KAH0464406.1"/>
    </source>
</evidence>
<comment type="caution">
    <text evidence="1">The sequence shown here is derived from an EMBL/GenBank/DDBJ whole genome shotgun (WGS) entry which is preliminary data.</text>
</comment>
<protein>
    <submittedName>
        <fullName evidence="1">Uncharacterized protein</fullName>
    </submittedName>
</protein>
<sequence length="140" mass="15523">MALVTELTVTDTDTDTENIVYLIDGANQQLGRAIPAFRGHGLLVQEFLQVFHLAWHFALFSALEPSAGWFIMAMPSSSNPWGNASEQVQAWRLKVKKLLPGPSKTCRAVHLQVLMVFKGVPTVLLSDDEALMLASFFNLH</sequence>
<organism evidence="1 2">
    <name type="scientific">Dendrobium chrysotoxum</name>
    <name type="common">Orchid</name>
    <dbReference type="NCBI Taxonomy" id="161865"/>
    <lineage>
        <taxon>Eukaryota</taxon>
        <taxon>Viridiplantae</taxon>
        <taxon>Streptophyta</taxon>
        <taxon>Embryophyta</taxon>
        <taxon>Tracheophyta</taxon>
        <taxon>Spermatophyta</taxon>
        <taxon>Magnoliopsida</taxon>
        <taxon>Liliopsida</taxon>
        <taxon>Asparagales</taxon>
        <taxon>Orchidaceae</taxon>
        <taxon>Epidendroideae</taxon>
        <taxon>Malaxideae</taxon>
        <taxon>Dendrobiinae</taxon>
        <taxon>Dendrobium</taxon>
    </lineage>
</organism>